<sequence>ATMTTRQTPTPPLFPIWLHLPNDLTQLILSHLVAAHFHTDPAYTWTRLRHVSAHQKRTIERRFAREWLPRLGITLYGGARHKVEYRLDDGDGSGGGQGGQGLGGDGFVTFVVDRHLHQPVEGFTRSGRPGRLTGEYIRGVWGEYDAVENRNVTVRLGEGVLNGGCRGGYILNDTGLPGLEVLQGERIRFCWRGAVDELLREEMYLRKVGEEMVIKAPPPPPPPHLGIWLTWFV</sequence>
<dbReference type="Proteomes" id="UP001303889">
    <property type="component" value="Unassembled WGS sequence"/>
</dbReference>
<evidence type="ECO:0000313" key="1">
    <source>
        <dbReference type="EMBL" id="KAK3897724.1"/>
    </source>
</evidence>
<feature type="non-terminal residue" evidence="1">
    <location>
        <position position="1"/>
    </location>
</feature>
<dbReference type="AlphaFoldDB" id="A0AAN6RP77"/>
<organism evidence="1 2">
    <name type="scientific">Staphylotrichum tortipilum</name>
    <dbReference type="NCBI Taxonomy" id="2831512"/>
    <lineage>
        <taxon>Eukaryota</taxon>
        <taxon>Fungi</taxon>
        <taxon>Dikarya</taxon>
        <taxon>Ascomycota</taxon>
        <taxon>Pezizomycotina</taxon>
        <taxon>Sordariomycetes</taxon>
        <taxon>Sordariomycetidae</taxon>
        <taxon>Sordariales</taxon>
        <taxon>Chaetomiaceae</taxon>
        <taxon>Staphylotrichum</taxon>
    </lineage>
</organism>
<gene>
    <name evidence="1" type="ORF">C8A05DRAFT_19563</name>
</gene>
<protein>
    <submittedName>
        <fullName evidence="1">Uncharacterized protein</fullName>
    </submittedName>
</protein>
<name>A0AAN6RP77_9PEZI</name>
<reference evidence="1" key="2">
    <citation type="submission" date="2023-05" db="EMBL/GenBank/DDBJ databases">
        <authorList>
            <consortium name="Lawrence Berkeley National Laboratory"/>
            <person name="Steindorff A."/>
            <person name="Hensen N."/>
            <person name="Bonometti L."/>
            <person name="Westerberg I."/>
            <person name="Brannstrom I.O."/>
            <person name="Guillou S."/>
            <person name="Cros-Aarteil S."/>
            <person name="Calhoun S."/>
            <person name="Haridas S."/>
            <person name="Kuo A."/>
            <person name="Mondo S."/>
            <person name="Pangilinan J."/>
            <person name="Riley R."/>
            <person name="Labutti K."/>
            <person name="Andreopoulos B."/>
            <person name="Lipzen A."/>
            <person name="Chen C."/>
            <person name="Yanf M."/>
            <person name="Daum C."/>
            <person name="Ng V."/>
            <person name="Clum A."/>
            <person name="Ohm R."/>
            <person name="Martin F."/>
            <person name="Silar P."/>
            <person name="Natvig D."/>
            <person name="Lalanne C."/>
            <person name="Gautier V."/>
            <person name="Ament-Velasquez S.L."/>
            <person name="Kruys A."/>
            <person name="Hutchinson M.I."/>
            <person name="Powell A.J."/>
            <person name="Barry K."/>
            <person name="Miller A.N."/>
            <person name="Grigoriev I.V."/>
            <person name="Debuchy R."/>
            <person name="Gladieux P."/>
            <person name="Thoren M.H."/>
            <person name="Johannesson H."/>
        </authorList>
    </citation>
    <scope>NUCLEOTIDE SEQUENCE</scope>
    <source>
        <strain evidence="1">CBS 103.79</strain>
    </source>
</reference>
<keyword evidence="2" id="KW-1185">Reference proteome</keyword>
<proteinExistence type="predicted"/>
<reference evidence="1" key="1">
    <citation type="journal article" date="2023" name="Mol. Phylogenet. Evol.">
        <title>Genome-scale phylogeny and comparative genomics of the fungal order Sordariales.</title>
        <authorList>
            <person name="Hensen N."/>
            <person name="Bonometti L."/>
            <person name="Westerberg I."/>
            <person name="Brannstrom I.O."/>
            <person name="Guillou S."/>
            <person name="Cros-Aarteil S."/>
            <person name="Calhoun S."/>
            <person name="Haridas S."/>
            <person name="Kuo A."/>
            <person name="Mondo S."/>
            <person name="Pangilinan J."/>
            <person name="Riley R."/>
            <person name="LaButti K."/>
            <person name="Andreopoulos B."/>
            <person name="Lipzen A."/>
            <person name="Chen C."/>
            <person name="Yan M."/>
            <person name="Daum C."/>
            <person name="Ng V."/>
            <person name="Clum A."/>
            <person name="Steindorff A."/>
            <person name="Ohm R.A."/>
            <person name="Martin F."/>
            <person name="Silar P."/>
            <person name="Natvig D.O."/>
            <person name="Lalanne C."/>
            <person name="Gautier V."/>
            <person name="Ament-Velasquez S.L."/>
            <person name="Kruys A."/>
            <person name="Hutchinson M.I."/>
            <person name="Powell A.J."/>
            <person name="Barry K."/>
            <person name="Miller A.N."/>
            <person name="Grigoriev I.V."/>
            <person name="Debuchy R."/>
            <person name="Gladieux P."/>
            <person name="Hiltunen Thoren M."/>
            <person name="Johannesson H."/>
        </authorList>
    </citation>
    <scope>NUCLEOTIDE SEQUENCE</scope>
    <source>
        <strain evidence="1">CBS 103.79</strain>
    </source>
</reference>
<dbReference type="EMBL" id="MU856084">
    <property type="protein sequence ID" value="KAK3897724.1"/>
    <property type="molecule type" value="Genomic_DNA"/>
</dbReference>
<evidence type="ECO:0000313" key="2">
    <source>
        <dbReference type="Proteomes" id="UP001303889"/>
    </source>
</evidence>
<comment type="caution">
    <text evidence="1">The sequence shown here is derived from an EMBL/GenBank/DDBJ whole genome shotgun (WGS) entry which is preliminary data.</text>
</comment>
<accession>A0AAN6RP77</accession>